<dbReference type="PROSITE" id="PS51898">
    <property type="entry name" value="TYR_RECOMBINASE"/>
    <property type="match status" value="1"/>
</dbReference>
<reference evidence="3 4" key="1">
    <citation type="submission" date="2014-07" db="EMBL/GenBank/DDBJ databases">
        <authorList>
            <person name="Zhang J.E."/>
            <person name="Yang H."/>
            <person name="Guo J."/>
            <person name="Deng Z."/>
            <person name="Luo H."/>
            <person name="Luo M."/>
            <person name="Zhao B."/>
        </authorList>
    </citation>
    <scope>NUCLEOTIDE SEQUENCE [LARGE SCALE GENOMIC DNA]</scope>
    <source>
        <strain evidence="3 4">1CP</strain>
        <plasmid evidence="4">Plasmid pr1cp1</plasmid>
    </source>
</reference>
<dbReference type="InterPro" id="IPR013762">
    <property type="entry name" value="Integrase-like_cat_sf"/>
</dbReference>
<protein>
    <submittedName>
        <fullName evidence="3">DNA integrase/recombinase</fullName>
    </submittedName>
</protein>
<dbReference type="GO" id="GO:0015074">
    <property type="term" value="P:DNA integration"/>
    <property type="evidence" value="ECO:0007669"/>
    <property type="project" value="InterPro"/>
</dbReference>
<sequence>MPAPFLFQRRLGSENQAIGPRALREMLTAALATTGLTESSTGQPLHCTPHDFRRMFITDAVLNGLLPHIAQVIAGHRDINVTMGYKAVYPEEAIRVHHAFLARRRVLRPTEEYRVPTDTEWEEFLGHFERRKVSSGTCGRSFGTPCVHFPGRSSRVA</sequence>
<evidence type="ECO:0000256" key="1">
    <source>
        <dbReference type="ARBA" id="ARBA00023172"/>
    </source>
</evidence>
<dbReference type="EMBL" id="CP009112">
    <property type="protein sequence ID" value="ANS31839.1"/>
    <property type="molecule type" value="Genomic_DNA"/>
</dbReference>
<dbReference type="Pfam" id="PF00589">
    <property type="entry name" value="Phage_integrase"/>
    <property type="match status" value="1"/>
</dbReference>
<geneLocation type="plasmid" evidence="4">
    <name>pr1cp1</name>
</geneLocation>
<name>A0A1B1KGX4_RHOOP</name>
<dbReference type="InterPro" id="IPR002104">
    <property type="entry name" value="Integrase_catalytic"/>
</dbReference>
<accession>A0A1B1KGX4</accession>
<dbReference type="Proteomes" id="UP000186108">
    <property type="component" value="Plasmid pR1CP1"/>
</dbReference>
<dbReference type="SUPFAM" id="SSF56349">
    <property type="entry name" value="DNA breaking-rejoining enzymes"/>
    <property type="match status" value="1"/>
</dbReference>
<organism evidence="3 4">
    <name type="scientific">Rhodococcus opacus</name>
    <name type="common">Nocardia opaca</name>
    <dbReference type="NCBI Taxonomy" id="37919"/>
    <lineage>
        <taxon>Bacteria</taxon>
        <taxon>Bacillati</taxon>
        <taxon>Actinomycetota</taxon>
        <taxon>Actinomycetes</taxon>
        <taxon>Mycobacteriales</taxon>
        <taxon>Nocardiaceae</taxon>
        <taxon>Rhodococcus</taxon>
    </lineage>
</organism>
<evidence type="ECO:0000259" key="2">
    <source>
        <dbReference type="PROSITE" id="PS51898"/>
    </source>
</evidence>
<dbReference type="InterPro" id="IPR011010">
    <property type="entry name" value="DNA_brk_join_enz"/>
</dbReference>
<dbReference type="PATRIC" id="fig|37919.13.peg.7615"/>
<proteinExistence type="predicted"/>
<evidence type="ECO:0000313" key="3">
    <source>
        <dbReference type="EMBL" id="ANS31839.1"/>
    </source>
</evidence>
<keyword evidence="3" id="KW-0614">Plasmid</keyword>
<feature type="domain" description="Tyr recombinase" evidence="2">
    <location>
        <begin position="1"/>
        <end position="98"/>
    </location>
</feature>
<dbReference type="GO" id="GO:0006310">
    <property type="term" value="P:DNA recombination"/>
    <property type="evidence" value="ECO:0007669"/>
    <property type="project" value="UniProtKB-KW"/>
</dbReference>
<keyword evidence="1" id="KW-0233">DNA recombination</keyword>
<dbReference type="GO" id="GO:0003677">
    <property type="term" value="F:DNA binding"/>
    <property type="evidence" value="ECO:0007669"/>
    <property type="project" value="InterPro"/>
</dbReference>
<evidence type="ECO:0000313" key="4">
    <source>
        <dbReference type="Proteomes" id="UP000186108"/>
    </source>
</evidence>
<dbReference type="AlphaFoldDB" id="A0A1B1KGX4"/>
<gene>
    <name evidence="3" type="ORF">R1CP_36165</name>
</gene>
<dbReference type="Gene3D" id="1.10.443.10">
    <property type="entry name" value="Intergrase catalytic core"/>
    <property type="match status" value="1"/>
</dbReference>